<name>A0A7W7ZMH7_9BACT</name>
<dbReference type="AlphaFoldDB" id="A0A7W7ZMH7"/>
<sequence length="164" mass="18439">MMPFVEVFTRERLSDDIRARLAEELSNTMMTIEVGGPNESAKMIDWMWFHTMPADSWAVGGRFDETYVRGRTMALARIIAPRGVMNAELKSRAVREVARVLKAALGVGEKDEDTGIFTMCVEIEDGQWGIGSNVPTLFEVIDHLGGTVSEERLAEMRALYPQKR</sequence>
<evidence type="ECO:0000313" key="2">
    <source>
        <dbReference type="Proteomes" id="UP000584867"/>
    </source>
</evidence>
<dbReference type="Proteomes" id="UP000584867">
    <property type="component" value="Unassembled WGS sequence"/>
</dbReference>
<keyword evidence="1" id="KW-0670">Pyruvate</keyword>
<organism evidence="1 2">
    <name type="scientific">Granulicella mallensis</name>
    <dbReference type="NCBI Taxonomy" id="940614"/>
    <lineage>
        <taxon>Bacteria</taxon>
        <taxon>Pseudomonadati</taxon>
        <taxon>Acidobacteriota</taxon>
        <taxon>Terriglobia</taxon>
        <taxon>Terriglobales</taxon>
        <taxon>Acidobacteriaceae</taxon>
        <taxon>Granulicella</taxon>
    </lineage>
</organism>
<dbReference type="Gene3D" id="3.30.429.10">
    <property type="entry name" value="Macrophage Migration Inhibitory Factor"/>
    <property type="match status" value="1"/>
</dbReference>
<dbReference type="RefSeq" id="WP_184253261.1">
    <property type="nucleotide sequence ID" value="NZ_JACHIO010000003.1"/>
</dbReference>
<dbReference type="InterPro" id="IPR014347">
    <property type="entry name" value="Tautomerase/MIF_sf"/>
</dbReference>
<reference evidence="1 2" key="1">
    <citation type="submission" date="2020-08" db="EMBL/GenBank/DDBJ databases">
        <title>Genomic Encyclopedia of Type Strains, Phase IV (KMG-V): Genome sequencing to study the core and pangenomes of soil and plant-associated prokaryotes.</title>
        <authorList>
            <person name="Whitman W."/>
        </authorList>
    </citation>
    <scope>NUCLEOTIDE SEQUENCE [LARGE SCALE GENOMIC DNA]</scope>
    <source>
        <strain evidence="1 2">X5P3</strain>
    </source>
</reference>
<evidence type="ECO:0000313" key="1">
    <source>
        <dbReference type="EMBL" id="MBB5062676.1"/>
    </source>
</evidence>
<comment type="caution">
    <text evidence="1">The sequence shown here is derived from an EMBL/GenBank/DDBJ whole genome shotgun (WGS) entry which is preliminary data.</text>
</comment>
<protein>
    <submittedName>
        <fullName evidence="1">Phenylpyruvate tautomerase PptA (4-oxalocrotonate tautomerase family)</fullName>
    </submittedName>
</protein>
<proteinExistence type="predicted"/>
<dbReference type="SUPFAM" id="SSF55331">
    <property type="entry name" value="Tautomerase/MIF"/>
    <property type="match status" value="1"/>
</dbReference>
<gene>
    <name evidence="1" type="ORF">HDF15_001006</name>
</gene>
<dbReference type="EMBL" id="JACHIO010000003">
    <property type="protein sequence ID" value="MBB5062676.1"/>
    <property type="molecule type" value="Genomic_DNA"/>
</dbReference>
<accession>A0A7W7ZMH7</accession>